<evidence type="ECO:0000313" key="2">
    <source>
        <dbReference type="EnsemblPlants" id="cds.evm.model.03.544"/>
    </source>
</evidence>
<feature type="region of interest" description="Disordered" evidence="1">
    <location>
        <begin position="20"/>
        <end position="46"/>
    </location>
</feature>
<dbReference type="AlphaFoldDB" id="A0A803P9F8"/>
<keyword evidence="3" id="KW-1185">Reference proteome</keyword>
<reference evidence="2" key="1">
    <citation type="submission" date="2018-11" db="EMBL/GenBank/DDBJ databases">
        <authorList>
            <person name="Grassa J C."/>
        </authorList>
    </citation>
    <scope>NUCLEOTIDE SEQUENCE [LARGE SCALE GENOMIC DNA]</scope>
</reference>
<dbReference type="EnsemblPlants" id="evm.model.03.544">
    <property type="protein sequence ID" value="cds.evm.model.03.544"/>
    <property type="gene ID" value="evm.TU.03.544"/>
</dbReference>
<protein>
    <submittedName>
        <fullName evidence="2">Uncharacterized protein</fullName>
    </submittedName>
</protein>
<evidence type="ECO:0000256" key="1">
    <source>
        <dbReference type="SAM" id="MobiDB-lite"/>
    </source>
</evidence>
<name>A0A803P9F8_CANSA</name>
<dbReference type="EMBL" id="UZAU01000261">
    <property type="status" value="NOT_ANNOTATED_CDS"/>
    <property type="molecule type" value="Genomic_DNA"/>
</dbReference>
<feature type="compositionally biased region" description="Polar residues" evidence="1">
    <location>
        <begin position="31"/>
        <end position="43"/>
    </location>
</feature>
<dbReference type="Gramene" id="evm.model.03.544">
    <property type="protein sequence ID" value="cds.evm.model.03.544"/>
    <property type="gene ID" value="evm.TU.03.544"/>
</dbReference>
<dbReference type="Proteomes" id="UP000596661">
    <property type="component" value="Chromosome 3"/>
</dbReference>
<proteinExistence type="predicted"/>
<reference evidence="2" key="2">
    <citation type="submission" date="2021-03" db="UniProtKB">
        <authorList>
            <consortium name="EnsemblPlants"/>
        </authorList>
    </citation>
    <scope>IDENTIFICATION</scope>
</reference>
<accession>A0A803P9F8</accession>
<sequence>MLTDLMSAIHKVDAVVDGKKRQKKASAKKANTSGASKTFGTQEDNPKVDPSVVQLIITNTSKTHLDIGGAKVLEQVYKADSYLRRHLTDECNVVKLGLTDYAKADKKYLQKFNDYKEDFISQMEEKFKAQRDELEFANFALAQELKEAKGANEALEN</sequence>
<evidence type="ECO:0000313" key="3">
    <source>
        <dbReference type="Proteomes" id="UP000596661"/>
    </source>
</evidence>
<organism evidence="2 3">
    <name type="scientific">Cannabis sativa</name>
    <name type="common">Hemp</name>
    <name type="synonym">Marijuana</name>
    <dbReference type="NCBI Taxonomy" id="3483"/>
    <lineage>
        <taxon>Eukaryota</taxon>
        <taxon>Viridiplantae</taxon>
        <taxon>Streptophyta</taxon>
        <taxon>Embryophyta</taxon>
        <taxon>Tracheophyta</taxon>
        <taxon>Spermatophyta</taxon>
        <taxon>Magnoliopsida</taxon>
        <taxon>eudicotyledons</taxon>
        <taxon>Gunneridae</taxon>
        <taxon>Pentapetalae</taxon>
        <taxon>rosids</taxon>
        <taxon>fabids</taxon>
        <taxon>Rosales</taxon>
        <taxon>Cannabaceae</taxon>
        <taxon>Cannabis</taxon>
    </lineage>
</organism>